<evidence type="ECO:0000313" key="3">
    <source>
        <dbReference type="Proteomes" id="UP000177885"/>
    </source>
</evidence>
<feature type="transmembrane region" description="Helical" evidence="1">
    <location>
        <begin position="154"/>
        <end position="179"/>
    </location>
</feature>
<keyword evidence="1" id="KW-1133">Transmembrane helix</keyword>
<organism evidence="2 3">
    <name type="scientific">Candidatus Uhrbacteria bacterium RIFCSPHIGHO2_01_FULL_63_20</name>
    <dbReference type="NCBI Taxonomy" id="1802385"/>
    <lineage>
        <taxon>Bacteria</taxon>
        <taxon>Candidatus Uhriibacteriota</taxon>
    </lineage>
</organism>
<name>A0A1F7TLR7_9BACT</name>
<feature type="transmembrane region" description="Helical" evidence="1">
    <location>
        <begin position="50"/>
        <end position="70"/>
    </location>
</feature>
<gene>
    <name evidence="2" type="ORF">A2856_00305</name>
</gene>
<protein>
    <submittedName>
        <fullName evidence="2">Uncharacterized protein</fullName>
    </submittedName>
</protein>
<proteinExistence type="predicted"/>
<reference evidence="2 3" key="1">
    <citation type="journal article" date="2016" name="Nat. Commun.">
        <title>Thousands of microbial genomes shed light on interconnected biogeochemical processes in an aquifer system.</title>
        <authorList>
            <person name="Anantharaman K."/>
            <person name="Brown C.T."/>
            <person name="Hug L.A."/>
            <person name="Sharon I."/>
            <person name="Castelle C.J."/>
            <person name="Probst A.J."/>
            <person name="Thomas B.C."/>
            <person name="Singh A."/>
            <person name="Wilkins M.J."/>
            <person name="Karaoz U."/>
            <person name="Brodie E.L."/>
            <person name="Williams K.H."/>
            <person name="Hubbard S.S."/>
            <person name="Banfield J.F."/>
        </authorList>
    </citation>
    <scope>NUCLEOTIDE SEQUENCE [LARGE SCALE GENOMIC DNA]</scope>
</reference>
<dbReference type="STRING" id="1802385.A2856_00305"/>
<dbReference type="EMBL" id="MGDT01000004">
    <property type="protein sequence ID" value="OGL66933.1"/>
    <property type="molecule type" value="Genomic_DNA"/>
</dbReference>
<feature type="transmembrane region" description="Helical" evidence="1">
    <location>
        <begin position="254"/>
        <end position="273"/>
    </location>
</feature>
<feature type="transmembrane region" description="Helical" evidence="1">
    <location>
        <begin position="82"/>
        <end position="103"/>
    </location>
</feature>
<feature type="transmembrane region" description="Helical" evidence="1">
    <location>
        <begin position="12"/>
        <end position="30"/>
    </location>
</feature>
<feature type="transmembrane region" description="Helical" evidence="1">
    <location>
        <begin position="222"/>
        <end position="242"/>
    </location>
</feature>
<keyword evidence="1" id="KW-0812">Transmembrane</keyword>
<comment type="caution">
    <text evidence="2">The sequence shown here is derived from an EMBL/GenBank/DDBJ whole genome shotgun (WGS) entry which is preliminary data.</text>
</comment>
<feature type="transmembrane region" description="Helical" evidence="1">
    <location>
        <begin position="191"/>
        <end position="210"/>
    </location>
</feature>
<dbReference type="AlphaFoldDB" id="A0A1F7TLR7"/>
<accession>A0A1F7TLR7</accession>
<keyword evidence="1" id="KW-0472">Membrane</keyword>
<evidence type="ECO:0000313" key="2">
    <source>
        <dbReference type="EMBL" id="OGL66933.1"/>
    </source>
</evidence>
<dbReference type="Proteomes" id="UP000177885">
    <property type="component" value="Unassembled WGS sequence"/>
</dbReference>
<evidence type="ECO:0000256" key="1">
    <source>
        <dbReference type="SAM" id="Phobius"/>
    </source>
</evidence>
<sequence>MNILRLRNRQTFVLVILFLLTVALWALFIVRTGFAGTYEGPDFEFLLKPFLIGMTVIPLVGGGFGLLNALHWGGIRSVVGRALASLSLGTIAWGLGMVVWNYYLFFTDVEVPYPSLADAIFICSWPLWTYGIYELAKVGGAKFALRGQGSKIPLLLAPLLMAALSYYLVITVARGGVIGLDGGAVKGFFDLFYPLGDIVIASATLLAFILSRKLLGGIYRKAVLVLFAGFMMNYVSDIVFSYTTTMETYFNGHLVDLFFTTTMFTLALGLTMFRPDVSNQETGTNRK</sequence>
<feature type="transmembrane region" description="Helical" evidence="1">
    <location>
        <begin position="115"/>
        <end position="133"/>
    </location>
</feature>